<evidence type="ECO:0000256" key="3">
    <source>
        <dbReference type="PROSITE-ProRule" id="PRU00284"/>
    </source>
</evidence>
<proteinExistence type="inferred from homology"/>
<dbReference type="SMART" id="SM00304">
    <property type="entry name" value="HAMP"/>
    <property type="match status" value="2"/>
</dbReference>
<evidence type="ECO:0000256" key="4">
    <source>
        <dbReference type="SAM" id="Phobius"/>
    </source>
</evidence>
<dbReference type="InterPro" id="IPR004090">
    <property type="entry name" value="Chemotax_Me-accpt_rcpt"/>
</dbReference>
<dbReference type="STRING" id="395494.Galf_1010"/>
<dbReference type="PRINTS" id="PR00260">
    <property type="entry name" value="CHEMTRNSDUCR"/>
</dbReference>
<dbReference type="KEGG" id="gca:Galf_1010"/>
<keyword evidence="1 3" id="KW-0807">Transducer</keyword>
<keyword evidence="4" id="KW-1133">Transmembrane helix</keyword>
<dbReference type="InterPro" id="IPR004089">
    <property type="entry name" value="MCPsignal_dom"/>
</dbReference>
<feature type="transmembrane region" description="Helical" evidence="4">
    <location>
        <begin position="16"/>
        <end position="34"/>
    </location>
</feature>
<dbReference type="Pfam" id="PF00015">
    <property type="entry name" value="MCPsignal"/>
    <property type="match status" value="1"/>
</dbReference>
<evidence type="ECO:0000256" key="2">
    <source>
        <dbReference type="ARBA" id="ARBA00029447"/>
    </source>
</evidence>
<dbReference type="Pfam" id="PF00672">
    <property type="entry name" value="HAMP"/>
    <property type="match status" value="1"/>
</dbReference>
<evidence type="ECO:0000313" key="8">
    <source>
        <dbReference type="Proteomes" id="UP000001235"/>
    </source>
</evidence>
<sequence>MNTWWSGLSLKNKLQLPIQLILLVVMLVAQRVALDKFEDNVLEEARSKALVSADGVLNGLNMLMINGIISNSEQRALYVQKMGASDRVDELRVIRNKPVQDQFGPGLPSEQPVDAMDHAALDSAKIQTKLSEHGDKQSLRVVVPFIAQSSFRGTNCLMCHNVPEGTVNGAASITLDLSDEFSLIKKANLAMWSVQLVVQIFLYFVIGWLIGFMTRPARELQLTMQAMQSSGDLSRRATVRSQDEIGKTAQAFNDLAQSFQVIVSQVEGHAGQVVSSAHRLAENATEIAQGLQQQTDAAASTSTSVSQVSVSINRVAESAGQVARLSEESAQRAHQGQRSLQDMMVELELVERAVNEIASSVSAFVSNTQSITNMTQQVRDIAEQTNLLALNAAIEAARAGEQGRGFAVVADEVRKLAEKSALSASQIDEVTQTIGTQSVQVDKTIQRGIGALQSSKTHINEVTGVLNASSDSVDGVNAGLEEIVGSINQQRDASEEIARNVERIAHMTNNSNQVIKRSVEETAKMELISENLSKTVGRFKV</sequence>
<comment type="similarity">
    <text evidence="2">Belongs to the methyl-accepting chemotaxis (MCP) protein family.</text>
</comment>
<dbReference type="SUPFAM" id="SSF58104">
    <property type="entry name" value="Methyl-accepting chemotaxis protein (MCP) signaling domain"/>
    <property type="match status" value="1"/>
</dbReference>
<dbReference type="Gene3D" id="1.10.287.950">
    <property type="entry name" value="Methyl-accepting chemotaxis protein"/>
    <property type="match status" value="1"/>
</dbReference>
<dbReference type="GO" id="GO:0016020">
    <property type="term" value="C:membrane"/>
    <property type="evidence" value="ECO:0007669"/>
    <property type="project" value="InterPro"/>
</dbReference>
<evidence type="ECO:0000313" key="7">
    <source>
        <dbReference type="EMBL" id="ADL55040.1"/>
    </source>
</evidence>
<dbReference type="InterPro" id="IPR003660">
    <property type="entry name" value="HAMP_dom"/>
</dbReference>
<name>D9SEU3_GALCS</name>
<evidence type="ECO:0000259" key="5">
    <source>
        <dbReference type="PROSITE" id="PS50111"/>
    </source>
</evidence>
<feature type="domain" description="HAMP" evidence="6">
    <location>
        <begin position="211"/>
        <end position="264"/>
    </location>
</feature>
<keyword evidence="4" id="KW-0812">Transmembrane</keyword>
<evidence type="ECO:0000256" key="1">
    <source>
        <dbReference type="ARBA" id="ARBA00023224"/>
    </source>
</evidence>
<feature type="transmembrane region" description="Helical" evidence="4">
    <location>
        <begin position="189"/>
        <end position="213"/>
    </location>
</feature>
<organism evidence="7 8">
    <name type="scientific">Gallionella capsiferriformans (strain ES-2)</name>
    <name type="common">Gallionella ferruginea capsiferriformans (strain ES-2)</name>
    <dbReference type="NCBI Taxonomy" id="395494"/>
    <lineage>
        <taxon>Bacteria</taxon>
        <taxon>Pseudomonadati</taxon>
        <taxon>Pseudomonadota</taxon>
        <taxon>Betaproteobacteria</taxon>
        <taxon>Nitrosomonadales</taxon>
        <taxon>Gallionellaceae</taxon>
        <taxon>Gallionella</taxon>
    </lineage>
</organism>
<reference evidence="7 8" key="1">
    <citation type="submission" date="2010-08" db="EMBL/GenBank/DDBJ databases">
        <title>Complete sequence of Gallionella capsiferriformans ES-2.</title>
        <authorList>
            <consortium name="US DOE Joint Genome Institute"/>
            <person name="Lucas S."/>
            <person name="Copeland A."/>
            <person name="Lapidus A."/>
            <person name="Cheng J.-F."/>
            <person name="Bruce D."/>
            <person name="Goodwin L."/>
            <person name="Pitluck S."/>
            <person name="Chertkov O."/>
            <person name="Davenport K.W."/>
            <person name="Detter J.C."/>
            <person name="Han C."/>
            <person name="Tapia R."/>
            <person name="Land M."/>
            <person name="Hauser L."/>
            <person name="Chang Y.-J."/>
            <person name="Jeffries C."/>
            <person name="Kyrpides N."/>
            <person name="Ivanova N."/>
            <person name="Mikhailova N."/>
            <person name="Shelobolina E.S."/>
            <person name="Picardal F."/>
            <person name="Roden E."/>
            <person name="Emerson D."/>
            <person name="Woyke T."/>
        </authorList>
    </citation>
    <scope>NUCLEOTIDE SEQUENCE [LARGE SCALE GENOMIC DNA]</scope>
    <source>
        <strain evidence="7 8">ES-2</strain>
    </source>
</reference>
<dbReference type="GO" id="GO:0004888">
    <property type="term" value="F:transmembrane signaling receptor activity"/>
    <property type="evidence" value="ECO:0007669"/>
    <property type="project" value="InterPro"/>
</dbReference>
<dbReference type="PROSITE" id="PS50885">
    <property type="entry name" value="HAMP"/>
    <property type="match status" value="1"/>
</dbReference>
<keyword evidence="4" id="KW-0472">Membrane</keyword>
<dbReference type="PROSITE" id="PS50111">
    <property type="entry name" value="CHEMOTAXIS_TRANSDUC_2"/>
    <property type="match status" value="1"/>
</dbReference>
<dbReference type="Proteomes" id="UP000001235">
    <property type="component" value="Chromosome"/>
</dbReference>
<dbReference type="PANTHER" id="PTHR32089:SF112">
    <property type="entry name" value="LYSOZYME-LIKE PROTEIN-RELATED"/>
    <property type="match status" value="1"/>
</dbReference>
<dbReference type="AlphaFoldDB" id="D9SEU3"/>
<dbReference type="EMBL" id="CP002159">
    <property type="protein sequence ID" value="ADL55040.1"/>
    <property type="molecule type" value="Genomic_DNA"/>
</dbReference>
<evidence type="ECO:0000259" key="6">
    <source>
        <dbReference type="PROSITE" id="PS50885"/>
    </source>
</evidence>
<dbReference type="GO" id="GO:0006935">
    <property type="term" value="P:chemotaxis"/>
    <property type="evidence" value="ECO:0007669"/>
    <property type="project" value="InterPro"/>
</dbReference>
<dbReference type="eggNOG" id="COG0840">
    <property type="taxonomic scope" value="Bacteria"/>
</dbReference>
<dbReference type="HOGENOM" id="CLU_000445_107_27_4"/>
<gene>
    <name evidence="7" type="ordered locus">Galf_1010</name>
</gene>
<dbReference type="GO" id="GO:0007165">
    <property type="term" value="P:signal transduction"/>
    <property type="evidence" value="ECO:0007669"/>
    <property type="project" value="UniProtKB-KW"/>
</dbReference>
<dbReference type="RefSeq" id="WP_013292980.1">
    <property type="nucleotide sequence ID" value="NC_014394.1"/>
</dbReference>
<feature type="domain" description="Methyl-accepting transducer" evidence="5">
    <location>
        <begin position="269"/>
        <end position="505"/>
    </location>
</feature>
<accession>D9SEU3</accession>
<dbReference type="CDD" id="cd06225">
    <property type="entry name" value="HAMP"/>
    <property type="match status" value="1"/>
</dbReference>
<keyword evidence="8" id="KW-1185">Reference proteome</keyword>
<protein>
    <submittedName>
        <fullName evidence="7">Methyl-accepting chemotaxis sensory transducer</fullName>
    </submittedName>
</protein>
<dbReference type="SMART" id="SM00283">
    <property type="entry name" value="MA"/>
    <property type="match status" value="1"/>
</dbReference>
<dbReference type="PANTHER" id="PTHR32089">
    <property type="entry name" value="METHYL-ACCEPTING CHEMOTAXIS PROTEIN MCPB"/>
    <property type="match status" value="1"/>
</dbReference>